<proteinExistence type="predicted"/>
<name>A0A448XGP7_9PLAT</name>
<sequence>MSDYTSSGGGVVTGSASLASRHLVDQTIITRSPADMPLISIASPTQPEPVPPILRSVTVTATAPQSSPLLTNLVSGLQDAEKSSPTAILATGVGVAQVRNLFLFSN</sequence>
<evidence type="ECO:0000313" key="1">
    <source>
        <dbReference type="EMBL" id="VEL36089.1"/>
    </source>
</evidence>
<gene>
    <name evidence="1" type="ORF">PXEA_LOCUS29529</name>
</gene>
<accession>A0A448XGP7</accession>
<organism evidence="1 2">
    <name type="scientific">Protopolystoma xenopodis</name>
    <dbReference type="NCBI Taxonomy" id="117903"/>
    <lineage>
        <taxon>Eukaryota</taxon>
        <taxon>Metazoa</taxon>
        <taxon>Spiralia</taxon>
        <taxon>Lophotrochozoa</taxon>
        <taxon>Platyhelminthes</taxon>
        <taxon>Monogenea</taxon>
        <taxon>Polyopisthocotylea</taxon>
        <taxon>Polystomatidea</taxon>
        <taxon>Polystomatidae</taxon>
        <taxon>Protopolystoma</taxon>
    </lineage>
</organism>
<reference evidence="1" key="1">
    <citation type="submission" date="2018-11" db="EMBL/GenBank/DDBJ databases">
        <authorList>
            <consortium name="Pathogen Informatics"/>
        </authorList>
    </citation>
    <scope>NUCLEOTIDE SEQUENCE</scope>
</reference>
<keyword evidence="2" id="KW-1185">Reference proteome</keyword>
<dbReference type="EMBL" id="CAAALY010251385">
    <property type="protein sequence ID" value="VEL36089.1"/>
    <property type="molecule type" value="Genomic_DNA"/>
</dbReference>
<evidence type="ECO:0000313" key="2">
    <source>
        <dbReference type="Proteomes" id="UP000784294"/>
    </source>
</evidence>
<protein>
    <submittedName>
        <fullName evidence="1">Uncharacterized protein</fullName>
    </submittedName>
</protein>
<comment type="caution">
    <text evidence="1">The sequence shown here is derived from an EMBL/GenBank/DDBJ whole genome shotgun (WGS) entry which is preliminary data.</text>
</comment>
<dbReference type="Proteomes" id="UP000784294">
    <property type="component" value="Unassembled WGS sequence"/>
</dbReference>
<dbReference type="AlphaFoldDB" id="A0A448XGP7"/>